<name>A0A8S1MZW2_PARPR</name>
<protein>
    <submittedName>
        <fullName evidence="3">Uncharacterized protein</fullName>
    </submittedName>
</protein>
<feature type="region of interest" description="Disordered" evidence="2">
    <location>
        <begin position="1"/>
        <end position="21"/>
    </location>
</feature>
<dbReference type="Proteomes" id="UP000688137">
    <property type="component" value="Unassembled WGS sequence"/>
</dbReference>
<sequence length="199" mass="23081">MISPLSIDKPSFDLQKRKPFSPTEITQQQNLLQRKLQQQQSDIISTIQPKNAHLNKNNIQHGLSKLLKTSPYGQLIKQKSQIKIYNQDSISQNYQSDCSPPFQTSHNFFQADQKQSNSNTQSSIQRRIPSNYRVTLHKKSFDNSSQLISCRLKDQQQISALQQLLQRTTHILQNYKDEIVKYEVENAKLKEKIAILKNS</sequence>
<evidence type="ECO:0000313" key="3">
    <source>
        <dbReference type="EMBL" id="CAD8086457.1"/>
    </source>
</evidence>
<reference evidence="3" key="1">
    <citation type="submission" date="2021-01" db="EMBL/GenBank/DDBJ databases">
        <authorList>
            <consortium name="Genoscope - CEA"/>
            <person name="William W."/>
        </authorList>
    </citation>
    <scope>NUCLEOTIDE SEQUENCE</scope>
</reference>
<evidence type="ECO:0000256" key="1">
    <source>
        <dbReference type="SAM" id="Coils"/>
    </source>
</evidence>
<evidence type="ECO:0000256" key="2">
    <source>
        <dbReference type="SAM" id="MobiDB-lite"/>
    </source>
</evidence>
<organism evidence="3 4">
    <name type="scientific">Paramecium primaurelia</name>
    <dbReference type="NCBI Taxonomy" id="5886"/>
    <lineage>
        <taxon>Eukaryota</taxon>
        <taxon>Sar</taxon>
        <taxon>Alveolata</taxon>
        <taxon>Ciliophora</taxon>
        <taxon>Intramacronucleata</taxon>
        <taxon>Oligohymenophorea</taxon>
        <taxon>Peniculida</taxon>
        <taxon>Parameciidae</taxon>
        <taxon>Paramecium</taxon>
    </lineage>
</organism>
<feature type="coiled-coil region" evidence="1">
    <location>
        <begin position="158"/>
        <end position="199"/>
    </location>
</feature>
<proteinExistence type="predicted"/>
<comment type="caution">
    <text evidence="3">The sequence shown here is derived from an EMBL/GenBank/DDBJ whole genome shotgun (WGS) entry which is preliminary data.</text>
</comment>
<dbReference type="EMBL" id="CAJJDM010000079">
    <property type="protein sequence ID" value="CAD8086457.1"/>
    <property type="molecule type" value="Genomic_DNA"/>
</dbReference>
<gene>
    <name evidence="3" type="ORF">PPRIM_AZ9-3.1.T0760219</name>
</gene>
<dbReference type="AlphaFoldDB" id="A0A8S1MZW2"/>
<evidence type="ECO:0000313" key="4">
    <source>
        <dbReference type="Proteomes" id="UP000688137"/>
    </source>
</evidence>
<accession>A0A8S1MZW2</accession>
<keyword evidence="4" id="KW-1185">Reference proteome</keyword>
<dbReference type="OMA" id="TSHNFFQ"/>
<keyword evidence="1" id="KW-0175">Coiled coil</keyword>